<gene>
    <name evidence="1" type="ORF">EVAR_65145_1</name>
</gene>
<reference evidence="1 2" key="1">
    <citation type="journal article" date="2019" name="Commun. Biol.">
        <title>The bagworm genome reveals a unique fibroin gene that provides high tensile strength.</title>
        <authorList>
            <person name="Kono N."/>
            <person name="Nakamura H."/>
            <person name="Ohtoshi R."/>
            <person name="Tomita M."/>
            <person name="Numata K."/>
            <person name="Arakawa K."/>
        </authorList>
    </citation>
    <scope>NUCLEOTIDE SEQUENCE [LARGE SCALE GENOMIC DNA]</scope>
</reference>
<keyword evidence="2" id="KW-1185">Reference proteome</keyword>
<organism evidence="1 2">
    <name type="scientific">Eumeta variegata</name>
    <name type="common">Bagworm moth</name>
    <name type="synonym">Eumeta japonica</name>
    <dbReference type="NCBI Taxonomy" id="151549"/>
    <lineage>
        <taxon>Eukaryota</taxon>
        <taxon>Metazoa</taxon>
        <taxon>Ecdysozoa</taxon>
        <taxon>Arthropoda</taxon>
        <taxon>Hexapoda</taxon>
        <taxon>Insecta</taxon>
        <taxon>Pterygota</taxon>
        <taxon>Neoptera</taxon>
        <taxon>Endopterygota</taxon>
        <taxon>Lepidoptera</taxon>
        <taxon>Glossata</taxon>
        <taxon>Ditrysia</taxon>
        <taxon>Tineoidea</taxon>
        <taxon>Psychidae</taxon>
        <taxon>Oiketicinae</taxon>
        <taxon>Eumeta</taxon>
    </lineage>
</organism>
<dbReference type="AlphaFoldDB" id="A0A4C2A074"/>
<dbReference type="Proteomes" id="UP000299102">
    <property type="component" value="Unassembled WGS sequence"/>
</dbReference>
<name>A0A4C2A074_EUMVA</name>
<accession>A0A4C2A074</accession>
<protein>
    <submittedName>
        <fullName evidence="1">Uncharacterized protein</fullName>
    </submittedName>
</protein>
<evidence type="ECO:0000313" key="2">
    <source>
        <dbReference type="Proteomes" id="UP000299102"/>
    </source>
</evidence>
<comment type="caution">
    <text evidence="1">The sequence shown here is derived from an EMBL/GenBank/DDBJ whole genome shotgun (WGS) entry which is preliminary data.</text>
</comment>
<dbReference type="EMBL" id="BGZK01002267">
    <property type="protein sequence ID" value="GBP92355.1"/>
    <property type="molecule type" value="Genomic_DNA"/>
</dbReference>
<sequence>MSQFDVQAGSRVTCEIVLNTLKPFQLLSRRPPTIGALAPSSARTPFNQPILPSSDFLFLPEKAGNTLVGCLCRSTHCLSEKITRSISRSSRIQRHRSVQKIQDIHFIFTQAEPPAKTSIMVFPRRASGAQTCAADDVLFWPHVRRRVGEMRCIKERQMLFPAWMFYSRARRPRTAPPAVCSRFTP</sequence>
<evidence type="ECO:0000313" key="1">
    <source>
        <dbReference type="EMBL" id="GBP92355.1"/>
    </source>
</evidence>
<proteinExistence type="predicted"/>